<dbReference type="Gene3D" id="3.40.50.970">
    <property type="match status" value="2"/>
</dbReference>
<dbReference type="GO" id="GO:0070204">
    <property type="term" value="F:2-succinyl-5-enolpyruvyl-6-hydroxy-3-cyclohexene-1-carboxylic-acid synthase activity"/>
    <property type="evidence" value="ECO:0007669"/>
    <property type="project" value="UniProtKB-EC"/>
</dbReference>
<evidence type="ECO:0000256" key="2">
    <source>
        <dbReference type="ARBA" id="ARBA00022723"/>
    </source>
</evidence>
<proteinExistence type="inferred from homology"/>
<dbReference type="CDD" id="cd07037">
    <property type="entry name" value="TPP_PYR_MenD"/>
    <property type="match status" value="1"/>
</dbReference>
<comment type="subunit">
    <text evidence="6">Homodimer.</text>
</comment>
<dbReference type="Proteomes" id="UP001598114">
    <property type="component" value="Unassembled WGS sequence"/>
</dbReference>
<keyword evidence="3 6" id="KW-0460">Magnesium</keyword>
<dbReference type="NCBIfam" id="TIGR00173">
    <property type="entry name" value="menD"/>
    <property type="match status" value="1"/>
</dbReference>
<evidence type="ECO:0000256" key="3">
    <source>
        <dbReference type="ARBA" id="ARBA00022842"/>
    </source>
</evidence>
<dbReference type="Pfam" id="PF02776">
    <property type="entry name" value="TPP_enzyme_N"/>
    <property type="match status" value="1"/>
</dbReference>
<comment type="cofactor">
    <cofactor evidence="6">
        <name>Mg(2+)</name>
        <dbReference type="ChEBI" id="CHEBI:18420"/>
    </cofactor>
    <cofactor evidence="6">
        <name>Mn(2+)</name>
        <dbReference type="ChEBI" id="CHEBI:29035"/>
    </cofactor>
</comment>
<keyword evidence="6" id="KW-0474">Menaquinone biosynthesis</keyword>
<evidence type="ECO:0000256" key="4">
    <source>
        <dbReference type="ARBA" id="ARBA00023052"/>
    </source>
</evidence>
<protein>
    <recommendedName>
        <fullName evidence="6">2-succinyl-5-enolpyruvyl-6-hydroxy-3-cyclohexene-1-carboxylate synthase</fullName>
        <shortName evidence="6">SEPHCHC synthase</shortName>
        <ecNumber evidence="6">2.2.1.9</ecNumber>
    </recommendedName>
    <alternativeName>
        <fullName evidence="6">Menaquinone biosynthesis protein MenD</fullName>
    </alternativeName>
</protein>
<comment type="catalytic activity">
    <reaction evidence="6">
        <text>isochorismate + 2-oxoglutarate + H(+) = 5-enolpyruvoyl-6-hydroxy-2-succinyl-cyclohex-3-ene-1-carboxylate + CO2</text>
        <dbReference type="Rhea" id="RHEA:25593"/>
        <dbReference type="ChEBI" id="CHEBI:15378"/>
        <dbReference type="ChEBI" id="CHEBI:16526"/>
        <dbReference type="ChEBI" id="CHEBI:16810"/>
        <dbReference type="ChEBI" id="CHEBI:29780"/>
        <dbReference type="ChEBI" id="CHEBI:58818"/>
        <dbReference type="EC" id="2.2.1.9"/>
    </reaction>
</comment>
<comment type="caution">
    <text evidence="9">The sequence shown here is derived from an EMBL/GenBank/DDBJ whole genome shotgun (WGS) entry which is preliminary data.</text>
</comment>
<dbReference type="EMBL" id="JBBKYA010000005">
    <property type="protein sequence ID" value="MFD3276637.1"/>
    <property type="molecule type" value="Genomic_DNA"/>
</dbReference>
<evidence type="ECO:0000313" key="9">
    <source>
        <dbReference type="EMBL" id="MFD3276637.1"/>
    </source>
</evidence>
<feature type="domain" description="Menaquinone biosynthesis protein MenD middle" evidence="8">
    <location>
        <begin position="196"/>
        <end position="369"/>
    </location>
</feature>
<dbReference type="HAMAP" id="MF_01659">
    <property type="entry name" value="MenD"/>
    <property type="match status" value="1"/>
</dbReference>
<evidence type="ECO:0000256" key="1">
    <source>
        <dbReference type="ARBA" id="ARBA00022679"/>
    </source>
</evidence>
<dbReference type="InterPro" id="IPR004433">
    <property type="entry name" value="MenaQ_synth_MenD"/>
</dbReference>
<evidence type="ECO:0000259" key="7">
    <source>
        <dbReference type="Pfam" id="PF02776"/>
    </source>
</evidence>
<sequence>MRLFFAMAYPAGLVDLIDDLYQQGVNEAVICPGSRNAPIMLALVRHGGFRCYSIADERSAGFFGLGLALKSKKPVILCCTSGSAGLNFAPAVVEAFFQEVPLIVLTADRPAEWIGQWDGQTIYQNQLYGKHVKHFESFEAFKPHQLVQQAIHFPQGPVHMNIPIAEPFYPAKGEELPVRTSLVASQPVDQVFTWDKSLLNDIKDQKIMITVGQRPYDKVENELFEQLALKGIPVIGDATANLPAACELHHDLLLANEALWPNYQADFHLHFGKSFVSKRIKQMMRMFKPTKSYLIHPNPIERPDPFQSLTDVIQTDTVSVLKELVSKDLQANPSFKTWNPSIQPAFFEKQAWNELHIYNAIIQQISQQEVDIHVGNSLAIRYINWTEAKLHGTEVFSNRGTSGIDGSLSTAVGASQSTDKLTVALLGDVSFQYDRNALWNYYLGSNLRIIVMNNAGGAIFQILDGAKDLAELSEFMVTKQHITAENTAKDAGLTYLKAQNFNELNSILPDFFAPGAIGKLLEIFTDSTENTAALQAYMALFKH</sequence>
<name>A0ABW6D0C8_9BACT</name>
<dbReference type="InterPro" id="IPR012001">
    <property type="entry name" value="Thiamin_PyroP_enz_TPP-bd_dom"/>
</dbReference>
<keyword evidence="1 6" id="KW-0808">Transferase</keyword>
<accession>A0ABW6D0C8</accession>
<dbReference type="Gene3D" id="3.40.50.1220">
    <property type="entry name" value="TPP-binding domain"/>
    <property type="match status" value="1"/>
</dbReference>
<comment type="pathway">
    <text evidence="6">Quinol/quinone metabolism; menaquinone biosynthesis.</text>
</comment>
<keyword evidence="2 6" id="KW-0479">Metal-binding</keyword>
<evidence type="ECO:0000259" key="8">
    <source>
        <dbReference type="Pfam" id="PF16582"/>
    </source>
</evidence>
<organism evidence="9 10">
    <name type="scientific">Aquirufa echingensis</name>
    <dbReference type="NCBI Taxonomy" id="3096516"/>
    <lineage>
        <taxon>Bacteria</taxon>
        <taxon>Pseudomonadati</taxon>
        <taxon>Bacteroidota</taxon>
        <taxon>Cytophagia</taxon>
        <taxon>Cytophagales</taxon>
        <taxon>Flectobacillaceae</taxon>
        <taxon>Aquirufa</taxon>
    </lineage>
</organism>
<feature type="domain" description="Thiamine pyrophosphate enzyme N-terminal TPP-binding" evidence="7">
    <location>
        <begin position="16"/>
        <end position="122"/>
    </location>
</feature>
<reference evidence="9 10" key="1">
    <citation type="submission" date="2024-03" db="EMBL/GenBank/DDBJ databases">
        <title>Aquirufa genome sequencing.</title>
        <authorList>
            <person name="Pitt A."/>
            <person name="Hahn M.W."/>
        </authorList>
    </citation>
    <scope>NUCLEOTIDE SEQUENCE [LARGE SCALE GENOMIC DNA]</scope>
    <source>
        <strain evidence="9 10">PLAD-142S6K</strain>
    </source>
</reference>
<dbReference type="EC" id="2.2.1.9" evidence="6"/>
<dbReference type="PANTHER" id="PTHR42916">
    <property type="entry name" value="2-SUCCINYL-5-ENOLPYRUVYL-6-HYDROXY-3-CYCLOHEXENE-1-CARBOXYLATE SYNTHASE"/>
    <property type="match status" value="1"/>
</dbReference>
<dbReference type="CDD" id="cd02009">
    <property type="entry name" value="TPP_SHCHC_synthase"/>
    <property type="match status" value="1"/>
</dbReference>
<dbReference type="PANTHER" id="PTHR42916:SF1">
    <property type="entry name" value="PROTEIN PHYLLO, CHLOROPLASTIC"/>
    <property type="match status" value="1"/>
</dbReference>
<keyword evidence="5 6" id="KW-0464">Manganese</keyword>
<dbReference type="InterPro" id="IPR029061">
    <property type="entry name" value="THDP-binding"/>
</dbReference>
<gene>
    <name evidence="6 9" type="primary">menD</name>
    <name evidence="9" type="ORF">SKC38_10405</name>
</gene>
<dbReference type="Pfam" id="PF16582">
    <property type="entry name" value="TPP_enzyme_M_2"/>
    <property type="match status" value="1"/>
</dbReference>
<evidence type="ECO:0000313" key="10">
    <source>
        <dbReference type="Proteomes" id="UP001598114"/>
    </source>
</evidence>
<comment type="function">
    <text evidence="6">Catalyzes the thiamine diphosphate-dependent decarboxylation of 2-oxoglutarate and the subsequent addition of the resulting succinic semialdehyde-thiamine pyrophosphate anion to isochorismate to yield 2-succinyl-5-enolpyruvyl-6-hydroxy-3-cyclohexene-1-carboxylate (SEPHCHC).</text>
</comment>
<keyword evidence="4 6" id="KW-0786">Thiamine pyrophosphate</keyword>
<dbReference type="InterPro" id="IPR032264">
    <property type="entry name" value="MenD_middle"/>
</dbReference>
<keyword evidence="10" id="KW-1185">Reference proteome</keyword>
<comment type="cofactor">
    <cofactor evidence="6">
        <name>thiamine diphosphate</name>
        <dbReference type="ChEBI" id="CHEBI:58937"/>
    </cofactor>
    <text evidence="6">Binds 1 thiamine pyrophosphate per subunit.</text>
</comment>
<evidence type="ECO:0000256" key="6">
    <source>
        <dbReference type="HAMAP-Rule" id="MF_01659"/>
    </source>
</evidence>
<comment type="similarity">
    <text evidence="6">Belongs to the TPP enzyme family. MenD subfamily.</text>
</comment>
<comment type="pathway">
    <text evidence="6">Quinol/quinone metabolism; 1,4-dihydroxy-2-naphthoate biosynthesis; 1,4-dihydroxy-2-naphthoate from chorismate: step 2/7.</text>
</comment>
<evidence type="ECO:0000256" key="5">
    <source>
        <dbReference type="ARBA" id="ARBA00023211"/>
    </source>
</evidence>
<dbReference type="SUPFAM" id="SSF52518">
    <property type="entry name" value="Thiamin diphosphate-binding fold (THDP-binding)"/>
    <property type="match status" value="2"/>
</dbReference>
<dbReference type="PIRSF" id="PIRSF004983">
    <property type="entry name" value="MenD"/>
    <property type="match status" value="1"/>
</dbReference>